<dbReference type="RefSeq" id="WP_203974853.1">
    <property type="nucleotide sequence ID" value="NZ_BAAAKY010000014.1"/>
</dbReference>
<comment type="caution">
    <text evidence="1">The sequence shown here is derived from an EMBL/GenBank/DDBJ whole genome shotgun (WGS) entry which is preliminary data.</text>
</comment>
<organism evidence="1 2">
    <name type="scientific">Planotetraspora silvatica</name>
    <dbReference type="NCBI Taxonomy" id="234614"/>
    <lineage>
        <taxon>Bacteria</taxon>
        <taxon>Bacillati</taxon>
        <taxon>Actinomycetota</taxon>
        <taxon>Actinomycetes</taxon>
        <taxon>Streptosporangiales</taxon>
        <taxon>Streptosporangiaceae</taxon>
        <taxon>Planotetraspora</taxon>
    </lineage>
</organism>
<protein>
    <submittedName>
        <fullName evidence="1">Uncharacterized protein</fullName>
    </submittedName>
</protein>
<sequence>MDGLDPVRRLCVAMGAETPAQGDPSGPLVDLAEGASMAAGLDQVTFQVLPAGILLVLNSGVNEPRVVADLTRELHNGLWRRNRSEAGARLRCRIAFHQGLVRLTDDGFEGQAVTVVGDLCASEHLHAELGASPRSDLAMIISGQLLDELAYPESADLHRGQFRPVSVALTAAMPGRSLPAYVYALGG</sequence>
<dbReference type="EMBL" id="BOOQ01000021">
    <property type="protein sequence ID" value="GII46788.1"/>
    <property type="molecule type" value="Genomic_DNA"/>
</dbReference>
<evidence type="ECO:0000313" key="2">
    <source>
        <dbReference type="Proteomes" id="UP000644610"/>
    </source>
</evidence>
<dbReference type="AlphaFoldDB" id="A0A8J3XS19"/>
<gene>
    <name evidence="1" type="ORF">Psi02_32120</name>
</gene>
<keyword evidence="2" id="KW-1185">Reference proteome</keyword>
<dbReference type="Proteomes" id="UP000644610">
    <property type="component" value="Unassembled WGS sequence"/>
</dbReference>
<name>A0A8J3XS19_9ACTN</name>
<accession>A0A8J3XS19</accession>
<proteinExistence type="predicted"/>
<reference evidence="1" key="1">
    <citation type="submission" date="2021-01" db="EMBL/GenBank/DDBJ databases">
        <title>Whole genome shotgun sequence of Planotetraspora silvatica NBRC 100141.</title>
        <authorList>
            <person name="Komaki H."/>
            <person name="Tamura T."/>
        </authorList>
    </citation>
    <scope>NUCLEOTIDE SEQUENCE</scope>
    <source>
        <strain evidence="1">NBRC 100141</strain>
    </source>
</reference>
<evidence type="ECO:0000313" key="1">
    <source>
        <dbReference type="EMBL" id="GII46788.1"/>
    </source>
</evidence>